<protein>
    <recommendedName>
        <fullName evidence="11">G-protein coupled receptors family 1 profile domain-containing protein</fullName>
    </recommendedName>
</protein>
<evidence type="ECO:0000259" key="11">
    <source>
        <dbReference type="PROSITE" id="PS50262"/>
    </source>
</evidence>
<evidence type="ECO:0000256" key="9">
    <source>
        <dbReference type="ARBA" id="ARBA00023224"/>
    </source>
</evidence>
<dbReference type="PRINTS" id="PR00237">
    <property type="entry name" value="GPCRRHODOPSN"/>
</dbReference>
<dbReference type="InterPro" id="IPR000276">
    <property type="entry name" value="GPCR_Rhodpsn"/>
</dbReference>
<evidence type="ECO:0000256" key="4">
    <source>
        <dbReference type="ARBA" id="ARBA00022692"/>
    </source>
</evidence>
<keyword evidence="4 10" id="KW-0812">Transmembrane</keyword>
<name>A0A7M7JCH3_VARDE</name>
<dbReference type="Proteomes" id="UP000594260">
    <property type="component" value="Unplaced"/>
</dbReference>
<comment type="subcellular location">
    <subcellularLocation>
        <location evidence="1">Cell membrane</location>
        <topology evidence="1">Multi-pass membrane protein</topology>
    </subcellularLocation>
</comment>
<accession>A0A7M7JCH3</accession>
<evidence type="ECO:0000256" key="8">
    <source>
        <dbReference type="ARBA" id="ARBA00023170"/>
    </source>
</evidence>
<evidence type="ECO:0000256" key="2">
    <source>
        <dbReference type="ARBA" id="ARBA00010663"/>
    </source>
</evidence>
<evidence type="ECO:0000256" key="10">
    <source>
        <dbReference type="SAM" id="Phobius"/>
    </source>
</evidence>
<dbReference type="GO" id="GO:0005886">
    <property type="term" value="C:plasma membrane"/>
    <property type="evidence" value="ECO:0007669"/>
    <property type="project" value="UniProtKB-SubCell"/>
</dbReference>
<feature type="domain" description="G-protein coupled receptors family 1 profile" evidence="11">
    <location>
        <begin position="51"/>
        <end position="327"/>
    </location>
</feature>
<dbReference type="Gene3D" id="1.20.1070.10">
    <property type="entry name" value="Rhodopsin 7-helix transmembrane proteins"/>
    <property type="match status" value="1"/>
</dbReference>
<comment type="similarity">
    <text evidence="2">Belongs to the G-protein coupled receptor 1 family.</text>
</comment>
<sequence length="442" mass="49054">MPALASWMGVEDQLGHPGQSIETPYSTFSTQPCYSVVLLLLTLLTLSTLLSNSLLLLVTLLSQRKRRGVDHLAIINLSLNGVLASLFVMAPSLANIYGHSNVIGSYCKVLGFFTSLLLFNSVITSLLITTERFVQVAWPLATHRDRRSSGLSLRAGAAISLLIGWMVSLAIAVVPLTSHGPPSFTFDPTSLHCWHDLRDRQPASRSYVISALVLGVVFPTAGILGIHMLVYRVARRVERCEMARRALIPIPNCPQATRRPIFSKAAKTLLLAATVFVSFIMPETLVQLIYITTYYKHQDEHLDSPVSYRIACLWVSFMGYVLNPMLYGLLNRNLRKQVVYLLKLSPPGSAPRSPFIAAILRRSATFRSSNSNLSRLSVSPIFNKSNRQIRRCGSLPQLTQWNTVSDQPSPDAISFRSQSRSICDSYYLTVQSLPARFGEDNV</sequence>
<reference evidence="12" key="1">
    <citation type="submission" date="2021-01" db="UniProtKB">
        <authorList>
            <consortium name="EnsemblMetazoa"/>
        </authorList>
    </citation>
    <scope>IDENTIFICATION</scope>
</reference>
<keyword evidence="8" id="KW-0675">Receptor</keyword>
<evidence type="ECO:0000256" key="3">
    <source>
        <dbReference type="ARBA" id="ARBA00022475"/>
    </source>
</evidence>
<keyword evidence="7 10" id="KW-0472">Membrane</keyword>
<dbReference type="PROSITE" id="PS50262">
    <property type="entry name" value="G_PROTEIN_RECEP_F1_2"/>
    <property type="match status" value="1"/>
</dbReference>
<keyword evidence="9" id="KW-0807">Transducer</keyword>
<dbReference type="AlphaFoldDB" id="A0A7M7JCH3"/>
<dbReference type="OMA" id="LIWVKSL"/>
<dbReference type="RefSeq" id="XP_022649895.1">
    <property type="nucleotide sequence ID" value="XM_022794160.1"/>
</dbReference>
<dbReference type="Pfam" id="PF00001">
    <property type="entry name" value="7tm_1"/>
    <property type="match status" value="1"/>
</dbReference>
<evidence type="ECO:0000256" key="5">
    <source>
        <dbReference type="ARBA" id="ARBA00022989"/>
    </source>
</evidence>
<feature type="transmembrane region" description="Helical" evidence="10">
    <location>
        <begin position="151"/>
        <end position="174"/>
    </location>
</feature>
<evidence type="ECO:0000256" key="6">
    <source>
        <dbReference type="ARBA" id="ARBA00023040"/>
    </source>
</evidence>
<keyword evidence="13" id="KW-1185">Reference proteome</keyword>
<evidence type="ECO:0000313" key="12">
    <source>
        <dbReference type="EnsemblMetazoa" id="XP_022649895"/>
    </source>
</evidence>
<dbReference type="GO" id="GO:0004930">
    <property type="term" value="F:G protein-coupled receptor activity"/>
    <property type="evidence" value="ECO:0007669"/>
    <property type="project" value="UniProtKB-KW"/>
</dbReference>
<feature type="transmembrane region" description="Helical" evidence="10">
    <location>
        <begin position="306"/>
        <end position="330"/>
    </location>
</feature>
<organism evidence="12 13">
    <name type="scientific">Varroa destructor</name>
    <name type="common">Honeybee mite</name>
    <dbReference type="NCBI Taxonomy" id="109461"/>
    <lineage>
        <taxon>Eukaryota</taxon>
        <taxon>Metazoa</taxon>
        <taxon>Ecdysozoa</taxon>
        <taxon>Arthropoda</taxon>
        <taxon>Chelicerata</taxon>
        <taxon>Arachnida</taxon>
        <taxon>Acari</taxon>
        <taxon>Parasitiformes</taxon>
        <taxon>Mesostigmata</taxon>
        <taxon>Gamasina</taxon>
        <taxon>Dermanyssoidea</taxon>
        <taxon>Varroidae</taxon>
        <taxon>Varroa</taxon>
    </lineage>
</organism>
<dbReference type="InParanoid" id="A0A7M7JCH3"/>
<evidence type="ECO:0000256" key="7">
    <source>
        <dbReference type="ARBA" id="ARBA00023136"/>
    </source>
</evidence>
<keyword evidence="6" id="KW-0297">G-protein coupled receptor</keyword>
<dbReference type="PANTHER" id="PTHR22752:SF14">
    <property type="entry name" value="G-PROTEIN COUPLED RECEPTORS FAMILY 1 PROFILE DOMAIN-CONTAINING PROTEIN"/>
    <property type="match status" value="1"/>
</dbReference>
<proteinExistence type="inferred from homology"/>
<feature type="transmembrane region" description="Helical" evidence="10">
    <location>
        <begin position="268"/>
        <end position="291"/>
    </location>
</feature>
<evidence type="ECO:0000313" key="13">
    <source>
        <dbReference type="Proteomes" id="UP000594260"/>
    </source>
</evidence>
<keyword evidence="3" id="KW-1003">Cell membrane</keyword>
<feature type="transmembrane region" description="Helical" evidence="10">
    <location>
        <begin position="34"/>
        <end position="61"/>
    </location>
</feature>
<dbReference type="PANTHER" id="PTHR22752">
    <property type="entry name" value="G PROTEIN-COUPLED RECEPTOR"/>
    <property type="match status" value="1"/>
</dbReference>
<dbReference type="OrthoDB" id="2101615at2759"/>
<dbReference type="SUPFAM" id="SSF81321">
    <property type="entry name" value="Family A G protein-coupled receptor-like"/>
    <property type="match status" value="1"/>
</dbReference>
<feature type="transmembrane region" description="Helical" evidence="10">
    <location>
        <begin position="109"/>
        <end position="130"/>
    </location>
</feature>
<dbReference type="EnsemblMetazoa" id="XM_022794160">
    <property type="protein sequence ID" value="XP_022649895"/>
    <property type="gene ID" value="LOC111245599"/>
</dbReference>
<dbReference type="GeneID" id="111245599"/>
<evidence type="ECO:0000256" key="1">
    <source>
        <dbReference type="ARBA" id="ARBA00004651"/>
    </source>
</evidence>
<feature type="transmembrane region" description="Helical" evidence="10">
    <location>
        <begin position="73"/>
        <end position="97"/>
    </location>
</feature>
<dbReference type="CDD" id="cd00637">
    <property type="entry name" value="7tm_classA_rhodopsin-like"/>
    <property type="match status" value="1"/>
</dbReference>
<feature type="transmembrane region" description="Helical" evidence="10">
    <location>
        <begin position="207"/>
        <end position="234"/>
    </location>
</feature>
<dbReference type="InterPro" id="IPR017452">
    <property type="entry name" value="GPCR_Rhodpsn_7TM"/>
</dbReference>
<dbReference type="KEGG" id="vde:111245599"/>
<keyword evidence="5 10" id="KW-1133">Transmembrane helix</keyword>